<reference evidence="8 9" key="1">
    <citation type="submission" date="2016-02" db="EMBL/GenBank/DDBJ databases">
        <title>Genome sequencing of a beta-galactosidase producing bacteria Rhizobium sp. 59.</title>
        <authorList>
            <person name="Wang D."/>
            <person name="Kot W."/>
            <person name="Qin Y."/>
            <person name="Hansen L."/>
            <person name="Naqvi K."/>
            <person name="Rensing C."/>
        </authorList>
    </citation>
    <scope>NUCLEOTIDE SEQUENCE [LARGE SCALE GENOMIC DNA]</scope>
    <source>
        <strain evidence="8 9">59</strain>
    </source>
</reference>
<organism evidence="8 9">
    <name type="scientific">Pararhizobium antarcticum</name>
    <dbReference type="NCBI Taxonomy" id="1798805"/>
    <lineage>
        <taxon>Bacteria</taxon>
        <taxon>Pseudomonadati</taxon>
        <taxon>Pseudomonadota</taxon>
        <taxon>Alphaproteobacteria</taxon>
        <taxon>Hyphomicrobiales</taxon>
        <taxon>Rhizobiaceae</taxon>
        <taxon>Rhizobium/Agrobacterium group</taxon>
        <taxon>Pararhizobium</taxon>
    </lineage>
</organism>
<keyword evidence="9" id="KW-1185">Reference proteome</keyword>
<dbReference type="InterPro" id="IPR005119">
    <property type="entry name" value="LysR_subst-bd"/>
</dbReference>
<proteinExistence type="inferred from homology"/>
<dbReference type="InterPro" id="IPR036388">
    <property type="entry name" value="WH-like_DNA-bd_sf"/>
</dbReference>
<dbReference type="Gene3D" id="1.10.10.10">
    <property type="entry name" value="Winged helix-like DNA-binding domain superfamily/Winged helix DNA-binding domain"/>
    <property type="match status" value="1"/>
</dbReference>
<dbReference type="Pfam" id="PF00126">
    <property type="entry name" value="HTH_1"/>
    <property type="match status" value="1"/>
</dbReference>
<dbReference type="InterPro" id="IPR037402">
    <property type="entry name" value="YidZ_PBP2"/>
</dbReference>
<dbReference type="InterPro" id="IPR050389">
    <property type="entry name" value="LysR-type_TF"/>
</dbReference>
<dbReference type="Pfam" id="PF03466">
    <property type="entry name" value="LysR_substrate"/>
    <property type="match status" value="1"/>
</dbReference>
<gene>
    <name evidence="8" type="ORF">AX760_23760</name>
</gene>
<protein>
    <recommendedName>
        <fullName evidence="7">HTH lysR-type domain-containing protein</fullName>
    </recommendedName>
</protein>
<dbReference type="AlphaFoldDB" id="A0A657LM87"/>
<dbReference type="SUPFAM" id="SSF53850">
    <property type="entry name" value="Periplasmic binding protein-like II"/>
    <property type="match status" value="1"/>
</dbReference>
<dbReference type="PRINTS" id="PR00039">
    <property type="entry name" value="HTHLYSR"/>
</dbReference>
<keyword evidence="6" id="KW-0804">Transcription</keyword>
<evidence type="ECO:0000256" key="1">
    <source>
        <dbReference type="ARBA" id="ARBA00009437"/>
    </source>
</evidence>
<dbReference type="Proteomes" id="UP000182661">
    <property type="component" value="Unassembled WGS sequence"/>
</dbReference>
<dbReference type="PANTHER" id="PTHR30118:SF15">
    <property type="entry name" value="TRANSCRIPTIONAL REGULATORY PROTEIN"/>
    <property type="match status" value="1"/>
</dbReference>
<dbReference type="PANTHER" id="PTHR30118">
    <property type="entry name" value="HTH-TYPE TRANSCRIPTIONAL REGULATOR LEUO-RELATED"/>
    <property type="match status" value="1"/>
</dbReference>
<comment type="caution">
    <text evidence="8">The sequence shown here is derived from an EMBL/GenBank/DDBJ whole genome shotgun (WGS) entry which is preliminary data.</text>
</comment>
<keyword evidence="3" id="KW-0805">Transcription regulation</keyword>
<keyword evidence="2" id="KW-0536">Nodulation</keyword>
<dbReference type="InterPro" id="IPR000847">
    <property type="entry name" value="LysR_HTH_N"/>
</dbReference>
<dbReference type="RefSeq" id="WP_342587520.1">
    <property type="nucleotide sequence ID" value="NZ_LSRP01000132.1"/>
</dbReference>
<evidence type="ECO:0000259" key="7">
    <source>
        <dbReference type="PROSITE" id="PS50931"/>
    </source>
</evidence>
<comment type="similarity">
    <text evidence="1">Belongs to the LysR transcriptional regulatory family.</text>
</comment>
<evidence type="ECO:0000256" key="3">
    <source>
        <dbReference type="ARBA" id="ARBA00023015"/>
    </source>
</evidence>
<dbReference type="EMBL" id="LSRP01000132">
    <property type="protein sequence ID" value="OJF90858.1"/>
    <property type="molecule type" value="Genomic_DNA"/>
</dbReference>
<feature type="domain" description="HTH lysR-type" evidence="7">
    <location>
        <begin position="6"/>
        <end position="63"/>
    </location>
</feature>
<dbReference type="PROSITE" id="PS50931">
    <property type="entry name" value="HTH_LYSR"/>
    <property type="match status" value="1"/>
</dbReference>
<evidence type="ECO:0000256" key="5">
    <source>
        <dbReference type="ARBA" id="ARBA00023159"/>
    </source>
</evidence>
<dbReference type="GO" id="GO:0003700">
    <property type="term" value="F:DNA-binding transcription factor activity"/>
    <property type="evidence" value="ECO:0007669"/>
    <property type="project" value="InterPro"/>
</dbReference>
<name>A0A657LM87_9HYPH</name>
<evidence type="ECO:0000256" key="6">
    <source>
        <dbReference type="ARBA" id="ARBA00023163"/>
    </source>
</evidence>
<evidence type="ECO:0000256" key="2">
    <source>
        <dbReference type="ARBA" id="ARBA00022458"/>
    </source>
</evidence>
<evidence type="ECO:0000256" key="4">
    <source>
        <dbReference type="ARBA" id="ARBA00023125"/>
    </source>
</evidence>
<sequence length="301" mass="32925">MNYAGLDLDTLLVLQSLYETRNTTRTAERLNMSQPGVSRKLALLRAVLGDPLMVRAPGGMILTERAMALRGPLESVIAQLTVFLSPSEFDPATSTRVFRLTTTDYGALAVLPALMAHLSRIAPGIGLEVLGFGPDAMRQLGEGQTDLVFYTDDPAPDGLRARNLYTEDYACLVRHDHSILQDGPVTVDAFLNWPQALIAVFGGRTGVVDEALALIGRSRRISLYIPYFATAATIIAASDMVLTLPTRAARQLVQTGRIATFPAPFEIPGFGYRMLWHERSQQDEGHRWLRDQVGISGENAA</sequence>
<dbReference type="GO" id="GO:0003677">
    <property type="term" value="F:DNA binding"/>
    <property type="evidence" value="ECO:0007669"/>
    <property type="project" value="UniProtKB-KW"/>
</dbReference>
<keyword evidence="4" id="KW-0238">DNA-binding</keyword>
<dbReference type="CDD" id="cd08417">
    <property type="entry name" value="PBP2_Nitroaromatics_like"/>
    <property type="match status" value="1"/>
</dbReference>
<dbReference type="Gene3D" id="3.40.190.10">
    <property type="entry name" value="Periplasmic binding protein-like II"/>
    <property type="match status" value="2"/>
</dbReference>
<evidence type="ECO:0000313" key="8">
    <source>
        <dbReference type="EMBL" id="OJF90858.1"/>
    </source>
</evidence>
<dbReference type="SUPFAM" id="SSF46785">
    <property type="entry name" value="Winged helix' DNA-binding domain"/>
    <property type="match status" value="1"/>
</dbReference>
<accession>A0A657LM87</accession>
<keyword evidence="5" id="KW-0010">Activator</keyword>
<evidence type="ECO:0000313" key="9">
    <source>
        <dbReference type="Proteomes" id="UP000182661"/>
    </source>
</evidence>
<dbReference type="InterPro" id="IPR036390">
    <property type="entry name" value="WH_DNA-bd_sf"/>
</dbReference>